<organism evidence="1 2">
    <name type="scientific">Cichorium intybus</name>
    <name type="common">Chicory</name>
    <dbReference type="NCBI Taxonomy" id="13427"/>
    <lineage>
        <taxon>Eukaryota</taxon>
        <taxon>Viridiplantae</taxon>
        <taxon>Streptophyta</taxon>
        <taxon>Embryophyta</taxon>
        <taxon>Tracheophyta</taxon>
        <taxon>Spermatophyta</taxon>
        <taxon>Magnoliopsida</taxon>
        <taxon>eudicotyledons</taxon>
        <taxon>Gunneridae</taxon>
        <taxon>Pentapetalae</taxon>
        <taxon>asterids</taxon>
        <taxon>campanulids</taxon>
        <taxon>Asterales</taxon>
        <taxon>Asteraceae</taxon>
        <taxon>Cichorioideae</taxon>
        <taxon>Cichorieae</taxon>
        <taxon>Cichoriinae</taxon>
        <taxon>Cichorium</taxon>
    </lineage>
</organism>
<reference evidence="1 2" key="2">
    <citation type="journal article" date="2022" name="Mol. Ecol. Resour.">
        <title>The genomes of chicory, endive, great burdock and yacon provide insights into Asteraceae paleo-polyploidization history and plant inulin production.</title>
        <authorList>
            <person name="Fan W."/>
            <person name="Wang S."/>
            <person name="Wang H."/>
            <person name="Wang A."/>
            <person name="Jiang F."/>
            <person name="Liu H."/>
            <person name="Zhao H."/>
            <person name="Xu D."/>
            <person name="Zhang Y."/>
        </authorList>
    </citation>
    <scope>NUCLEOTIDE SEQUENCE [LARGE SCALE GENOMIC DNA]</scope>
    <source>
        <strain evidence="2">cv. Punajuju</strain>
        <tissue evidence="1">Leaves</tissue>
    </source>
</reference>
<evidence type="ECO:0000313" key="2">
    <source>
        <dbReference type="Proteomes" id="UP001055811"/>
    </source>
</evidence>
<gene>
    <name evidence="1" type="ORF">L2E82_15502</name>
</gene>
<evidence type="ECO:0000313" key="1">
    <source>
        <dbReference type="EMBL" id="KAI3765468.1"/>
    </source>
</evidence>
<proteinExistence type="predicted"/>
<comment type="caution">
    <text evidence="1">The sequence shown here is derived from an EMBL/GenBank/DDBJ whole genome shotgun (WGS) entry which is preliminary data.</text>
</comment>
<reference evidence="2" key="1">
    <citation type="journal article" date="2022" name="Mol. Ecol. Resour.">
        <title>The genomes of chicory, endive, great burdock and yacon provide insights into Asteraceae palaeo-polyploidization history and plant inulin production.</title>
        <authorList>
            <person name="Fan W."/>
            <person name="Wang S."/>
            <person name="Wang H."/>
            <person name="Wang A."/>
            <person name="Jiang F."/>
            <person name="Liu H."/>
            <person name="Zhao H."/>
            <person name="Xu D."/>
            <person name="Zhang Y."/>
        </authorList>
    </citation>
    <scope>NUCLEOTIDE SEQUENCE [LARGE SCALE GENOMIC DNA]</scope>
    <source>
        <strain evidence="2">cv. Punajuju</strain>
    </source>
</reference>
<accession>A0ACB9F3X3</accession>
<name>A0ACB9F3X3_CICIN</name>
<sequence length="159" mass="17870">MPPSRLSLTPENPCLPLVFLDFWVLCPRVELDEDTGDSAVFDGMKTPEILQLVSHEYGNGLAIESSGIGTRDYSAQLVLPEALEFVNRFEGGIDGITNRFSLLPKCLVSRHFCWAGSWKMGWRSLMFWDLLMIVGAKWPGKGLCVLLFVLKDPLEQCFD</sequence>
<protein>
    <submittedName>
        <fullName evidence="1">Uncharacterized protein</fullName>
    </submittedName>
</protein>
<keyword evidence="2" id="KW-1185">Reference proteome</keyword>
<dbReference type="EMBL" id="CM042011">
    <property type="protein sequence ID" value="KAI3765468.1"/>
    <property type="molecule type" value="Genomic_DNA"/>
</dbReference>
<dbReference type="Proteomes" id="UP001055811">
    <property type="component" value="Linkage Group LG03"/>
</dbReference>